<dbReference type="PANTHER" id="PTHR34309:SF10">
    <property type="entry name" value="SLR1406 PROTEIN"/>
    <property type="match status" value="1"/>
</dbReference>
<dbReference type="InterPro" id="IPR038084">
    <property type="entry name" value="PduO/GlcC-like_sf"/>
</dbReference>
<dbReference type="RefSeq" id="WP_319615059.1">
    <property type="nucleotide sequence ID" value="NZ_JAWXYB010000018.1"/>
</dbReference>
<dbReference type="EMBL" id="JAWXYB010000018">
    <property type="protein sequence ID" value="MDX5932215.1"/>
    <property type="molecule type" value="Genomic_DNA"/>
</dbReference>
<reference evidence="1 2" key="1">
    <citation type="submission" date="2023-11" db="EMBL/GenBank/DDBJ databases">
        <title>MicrobeMod: A computational toolkit for identifying prokaryotic methylation and restriction-modification with nanopore sequencing.</title>
        <authorList>
            <person name="Crits-Christoph A."/>
            <person name="Kang S.C."/>
            <person name="Lee H."/>
            <person name="Ostrov N."/>
        </authorList>
    </citation>
    <scope>NUCLEOTIDE SEQUENCE [LARGE SCALE GENOMIC DNA]</scope>
    <source>
        <strain evidence="1 2">DSMZ 700</strain>
    </source>
</reference>
<proteinExistence type="predicted"/>
<protein>
    <submittedName>
        <fullName evidence="1">Heme-binding protein</fullName>
    </submittedName>
</protein>
<comment type="caution">
    <text evidence="1">The sequence shown here is derived from an EMBL/GenBank/DDBJ whole genome shotgun (WGS) entry which is preliminary data.</text>
</comment>
<evidence type="ECO:0000313" key="1">
    <source>
        <dbReference type="EMBL" id="MDX5932215.1"/>
    </source>
</evidence>
<accession>A0AAW9DT82</accession>
<dbReference type="SUPFAM" id="SSF143744">
    <property type="entry name" value="GlcG-like"/>
    <property type="match status" value="1"/>
</dbReference>
<dbReference type="InterPro" id="IPR052517">
    <property type="entry name" value="GlcG_carb_metab_protein"/>
</dbReference>
<gene>
    <name evidence="1" type="ORF">SIL87_15770</name>
</gene>
<sequence length="136" mass="13988">MTPALPLALARAVLQRALDLAGAADAGRPVCVAVCDAQGFLVCFARSDGAPVRSIELAQGKAYSAARMGVTTCAFLERIHRERIEPGYFCDPRLTALPGGGVMRDGTGMVIGGVGVSGLTSREDQLVADQAAVVTG</sequence>
<dbReference type="Proteomes" id="UP001279553">
    <property type="component" value="Unassembled WGS sequence"/>
</dbReference>
<dbReference type="AlphaFoldDB" id="A0AAW9DT82"/>
<dbReference type="InterPro" id="IPR005624">
    <property type="entry name" value="PduO/GlcC-like"/>
</dbReference>
<evidence type="ECO:0000313" key="2">
    <source>
        <dbReference type="Proteomes" id="UP001279553"/>
    </source>
</evidence>
<name>A0AAW9DT82_ACIAO</name>
<keyword evidence="2" id="KW-1185">Reference proteome</keyword>
<dbReference type="PANTHER" id="PTHR34309">
    <property type="entry name" value="SLR1406 PROTEIN"/>
    <property type="match status" value="1"/>
</dbReference>
<dbReference type="Pfam" id="PF03928">
    <property type="entry name" value="HbpS-like"/>
    <property type="match status" value="1"/>
</dbReference>
<dbReference type="Gene3D" id="3.30.450.150">
    <property type="entry name" value="Haem-degrading domain"/>
    <property type="match status" value="1"/>
</dbReference>
<organism evidence="1 2">
    <name type="scientific">Acidiphilium acidophilum</name>
    <name type="common">Thiobacillus acidophilus</name>
    <dbReference type="NCBI Taxonomy" id="76588"/>
    <lineage>
        <taxon>Bacteria</taxon>
        <taxon>Pseudomonadati</taxon>
        <taxon>Pseudomonadota</taxon>
        <taxon>Alphaproteobacteria</taxon>
        <taxon>Acetobacterales</taxon>
        <taxon>Acidocellaceae</taxon>
        <taxon>Acidiphilium</taxon>
    </lineage>
</organism>